<protein>
    <submittedName>
        <fullName evidence="2">Uncharacterized protein</fullName>
    </submittedName>
</protein>
<proteinExistence type="predicted"/>
<feature type="compositionally biased region" description="Low complexity" evidence="1">
    <location>
        <begin position="191"/>
        <end position="203"/>
    </location>
</feature>
<evidence type="ECO:0000313" key="2">
    <source>
        <dbReference type="EMBL" id="CAI29563.1"/>
    </source>
</evidence>
<feature type="region of interest" description="Disordered" evidence="1">
    <location>
        <begin position="57"/>
        <end position="82"/>
    </location>
</feature>
<dbReference type="PANTHER" id="PTHR21254:SF1">
    <property type="entry name" value="C2 DOMAIN-CONTAINING PROTEIN 3"/>
    <property type="match status" value="1"/>
</dbReference>
<feature type="compositionally biased region" description="Low complexity" evidence="1">
    <location>
        <begin position="60"/>
        <end position="76"/>
    </location>
</feature>
<sequence length="203" mass="22795">NSTSLSSSRASNYDNEFNFNFNYSFPIAMTPQFIEKYKNTPIIVEVWKKVIHLSQEPSKNESTNGNGNGNGKNNNGNDEKLNSNSVETKLMGLLRIPFQYIIASFIANKEILTSCNIDSIKMITPLVLPEAEYPIMDPFTGISKGWVKSTLSLGLCWDQINKFNNNSKNPSEENLDQKGNVKKHESKETESNNNNDTSNETNS</sequence>
<dbReference type="EMBL" id="AJ864633">
    <property type="protein sequence ID" value="CAI29563.1"/>
    <property type="molecule type" value="Genomic_DNA"/>
</dbReference>
<reference evidence="2" key="2">
    <citation type="journal article" name="Microbiology (Mosc.)">
        <title>Molecular analysis of the anaerobic rumen fungus Orpinomyces - insights into an AT-rich genome.</title>
        <authorList>
            <person name="Nicholson M.J."/>
            <person name="Theodorou M.K."/>
            <person name="Brookman J.L."/>
        </authorList>
    </citation>
    <scope>NUCLEOTIDE SEQUENCE</scope>
    <source>
        <strain evidence="2">OUS1</strain>
    </source>
</reference>
<organism evidence="2">
    <name type="scientific">Orpinomyces sp. OUS1</name>
    <dbReference type="NCBI Taxonomy" id="301046"/>
    <lineage>
        <taxon>Eukaryota</taxon>
        <taxon>Fungi</taxon>
        <taxon>Fungi incertae sedis</taxon>
        <taxon>Chytridiomycota</taxon>
        <taxon>Chytridiomycota incertae sedis</taxon>
        <taxon>Neocallimastigomycetes</taxon>
        <taxon>Neocallimastigales</taxon>
        <taxon>Neocallimastigaceae</taxon>
        <taxon>Orpinomyces</taxon>
    </lineage>
</organism>
<dbReference type="GO" id="GO:0060271">
    <property type="term" value="P:cilium assembly"/>
    <property type="evidence" value="ECO:0007669"/>
    <property type="project" value="TreeGrafter"/>
</dbReference>
<feature type="region of interest" description="Disordered" evidence="1">
    <location>
        <begin position="166"/>
        <end position="203"/>
    </location>
</feature>
<feature type="non-terminal residue" evidence="2">
    <location>
        <position position="203"/>
    </location>
</feature>
<dbReference type="GO" id="GO:0005815">
    <property type="term" value="C:microtubule organizing center"/>
    <property type="evidence" value="ECO:0007669"/>
    <property type="project" value="TreeGrafter"/>
</dbReference>
<name>Q5QQM6_9FUNG</name>
<feature type="non-terminal residue" evidence="2">
    <location>
        <position position="1"/>
    </location>
</feature>
<evidence type="ECO:0000256" key="1">
    <source>
        <dbReference type="SAM" id="MobiDB-lite"/>
    </source>
</evidence>
<dbReference type="AlphaFoldDB" id="Q5QQM6"/>
<accession>Q5QQM6</accession>
<reference evidence="2" key="1">
    <citation type="journal article" date="2005" name="Microbiology (Mosc.)">
        <title>Molecular analysis of the anaerobic rumen fungus Orpinomyces - insights into an AT-rich genome.</title>
        <authorList>
            <person name="Nicholson M.J."/>
            <person name="Theodorou M.K."/>
            <person name="Brookman J.L."/>
        </authorList>
    </citation>
    <scope>NUCLEOTIDE SEQUENCE</scope>
    <source>
        <strain evidence="2">OUS1</strain>
    </source>
</reference>
<dbReference type="PANTHER" id="PTHR21254">
    <property type="entry name" value="C2 DOMAIN-CONTAINING PROTEIN 3"/>
    <property type="match status" value="1"/>
</dbReference>